<accession>A0AAE0G279</accession>
<sequence>MPHSLAGTYLTIPGCSPSQAGILDSPVLLPTCQAEPSPTTGTFPLPHIFRPNGGIQVGEDYKKPFSTKGVRQEVNHSRLSPLSTSVVKSGYNGEKPADDGYNWRKYGQKHVKGSKYPRSYYKCTQAGCHVKKKVERSDSGQIKESVYKGVHTHPPPQPGQTSRLAASETAAEPDAARSADTSMGEASGAGVDEAEAVQEVRAKKRTSRSRRNSDAASDSSGPSVSASFSEEAAEANQVATGGGGPDDSISSGTAVQKGRSRSSIGLKESALGSVKEEKEATPPDVKRRRLSYPGASTGGRATEGSGPADPAGAAPSTTAPAKEAASTARGASGAGAAGKEPRLVVQTTSEVDVLDDGYRWRKYGQKLVKGNPYPRSYYKCTAPGCGVRKHVERSSADPKSVVTTYEGAHNHQPPAATNRDRQPARSRNSTGSSAAQKAAAAAAAANATPEGKTSEDEPSTKKGQNSALKAVKVEVTMEEERASEGSDPPETAAEAPDDLPASIPEPERLATNPESPTRVPDTELPFPSFDESSVDAVAADAAASALATLDTARLPECGDMSMPPPSGPSRPAPLKVHEGLATSLSLPTPTPTPKSMMDPMGFLTTPTTPKLNGFKYFDVYRVAVWLIWQ</sequence>
<dbReference type="InterPro" id="IPR003657">
    <property type="entry name" value="WRKY_dom"/>
</dbReference>
<evidence type="ECO:0000256" key="10">
    <source>
        <dbReference type="SAM" id="MobiDB-lite"/>
    </source>
</evidence>
<evidence type="ECO:0000256" key="9">
    <source>
        <dbReference type="ARBA" id="ARBA00061157"/>
    </source>
</evidence>
<evidence type="ECO:0000256" key="7">
    <source>
        <dbReference type="ARBA" id="ARBA00023163"/>
    </source>
</evidence>
<comment type="subcellular location">
    <subcellularLocation>
        <location evidence="1">Nucleus</location>
    </subcellularLocation>
</comment>
<feature type="region of interest" description="Disordered" evidence="10">
    <location>
        <begin position="148"/>
        <end position="530"/>
    </location>
</feature>
<comment type="similarity">
    <text evidence="9">Belongs to the WRKY group I family.</text>
</comment>
<protein>
    <submittedName>
        <fullName evidence="12">WRKY transcription factor</fullName>
    </submittedName>
</protein>
<name>A0AAE0G279_9CHLO</name>
<dbReference type="InterPro" id="IPR044810">
    <property type="entry name" value="WRKY_plant"/>
</dbReference>
<evidence type="ECO:0000313" key="12">
    <source>
        <dbReference type="EMBL" id="KAK3270307.1"/>
    </source>
</evidence>
<dbReference type="EMBL" id="LGRX02010479">
    <property type="protein sequence ID" value="KAK3270307.1"/>
    <property type="molecule type" value="Genomic_DNA"/>
</dbReference>
<evidence type="ECO:0000256" key="6">
    <source>
        <dbReference type="ARBA" id="ARBA00023125"/>
    </source>
</evidence>
<dbReference type="PROSITE" id="PS50811">
    <property type="entry name" value="WRKY"/>
    <property type="match status" value="2"/>
</dbReference>
<dbReference type="FunFam" id="2.20.25.80:FF:000006">
    <property type="entry name" value="WRKY transcription factor"/>
    <property type="match status" value="1"/>
</dbReference>
<dbReference type="SMART" id="SM00774">
    <property type="entry name" value="WRKY"/>
    <property type="match status" value="2"/>
</dbReference>
<evidence type="ECO:0000256" key="5">
    <source>
        <dbReference type="ARBA" id="ARBA00023015"/>
    </source>
</evidence>
<keyword evidence="6" id="KW-0238">DNA-binding</keyword>
<reference evidence="12 13" key="1">
    <citation type="journal article" date="2015" name="Genome Biol. Evol.">
        <title>Comparative Genomics of a Bacterivorous Green Alga Reveals Evolutionary Causalities and Consequences of Phago-Mixotrophic Mode of Nutrition.</title>
        <authorList>
            <person name="Burns J.A."/>
            <person name="Paasch A."/>
            <person name="Narechania A."/>
            <person name="Kim E."/>
        </authorList>
    </citation>
    <scope>NUCLEOTIDE SEQUENCE [LARGE SCALE GENOMIC DNA]</scope>
    <source>
        <strain evidence="12 13">PLY_AMNH</strain>
    </source>
</reference>
<dbReference type="GO" id="GO:0046872">
    <property type="term" value="F:metal ion binding"/>
    <property type="evidence" value="ECO:0007669"/>
    <property type="project" value="UniProtKB-KW"/>
</dbReference>
<feature type="domain" description="WRKY" evidence="11">
    <location>
        <begin position="92"/>
        <end position="156"/>
    </location>
</feature>
<feature type="compositionally biased region" description="Basic and acidic residues" evidence="10">
    <location>
        <begin position="274"/>
        <end position="285"/>
    </location>
</feature>
<keyword evidence="3" id="KW-0677">Repeat</keyword>
<dbReference type="GO" id="GO:0003700">
    <property type="term" value="F:DNA-binding transcription factor activity"/>
    <property type="evidence" value="ECO:0007669"/>
    <property type="project" value="InterPro"/>
</dbReference>
<dbReference type="Proteomes" id="UP001190700">
    <property type="component" value="Unassembled WGS sequence"/>
</dbReference>
<evidence type="ECO:0000256" key="4">
    <source>
        <dbReference type="ARBA" id="ARBA00022833"/>
    </source>
</evidence>
<dbReference type="SUPFAM" id="SSF118290">
    <property type="entry name" value="WRKY DNA-binding domain"/>
    <property type="match status" value="2"/>
</dbReference>
<dbReference type="AlphaFoldDB" id="A0AAE0G279"/>
<dbReference type="GO" id="GO:0043565">
    <property type="term" value="F:sequence-specific DNA binding"/>
    <property type="evidence" value="ECO:0007669"/>
    <property type="project" value="InterPro"/>
</dbReference>
<proteinExistence type="inferred from homology"/>
<gene>
    <name evidence="12" type="ORF">CYMTET_21290</name>
</gene>
<feature type="compositionally biased region" description="Low complexity" evidence="10">
    <location>
        <begin position="434"/>
        <end position="447"/>
    </location>
</feature>
<feature type="domain" description="WRKY" evidence="11">
    <location>
        <begin position="349"/>
        <end position="414"/>
    </location>
</feature>
<dbReference type="FunFam" id="2.20.25.80:FF:000003">
    <property type="entry name" value="WRKY transcription factor 57"/>
    <property type="match status" value="1"/>
</dbReference>
<dbReference type="PANTHER" id="PTHR31221">
    <property type="entry name" value="WRKY TRANSCRIPTION FACTOR PROTEIN 1-RELATED"/>
    <property type="match status" value="1"/>
</dbReference>
<dbReference type="PANTHER" id="PTHR31221:SF193">
    <property type="entry name" value="WRKY TRANSCRIPTION FACTOR PROTEIN 1-RELATED"/>
    <property type="match status" value="1"/>
</dbReference>
<keyword evidence="5" id="KW-0805">Transcription regulation</keyword>
<evidence type="ECO:0000259" key="11">
    <source>
        <dbReference type="PROSITE" id="PS50811"/>
    </source>
</evidence>
<dbReference type="InterPro" id="IPR036576">
    <property type="entry name" value="WRKY_dom_sf"/>
</dbReference>
<dbReference type="Gene3D" id="2.20.25.80">
    <property type="entry name" value="WRKY domain"/>
    <property type="match status" value="2"/>
</dbReference>
<comment type="caution">
    <text evidence="12">The sequence shown here is derived from an EMBL/GenBank/DDBJ whole genome shotgun (WGS) entry which is preliminary data.</text>
</comment>
<evidence type="ECO:0000256" key="1">
    <source>
        <dbReference type="ARBA" id="ARBA00004123"/>
    </source>
</evidence>
<evidence type="ECO:0000256" key="8">
    <source>
        <dbReference type="ARBA" id="ARBA00023242"/>
    </source>
</evidence>
<organism evidence="12 13">
    <name type="scientific">Cymbomonas tetramitiformis</name>
    <dbReference type="NCBI Taxonomy" id="36881"/>
    <lineage>
        <taxon>Eukaryota</taxon>
        <taxon>Viridiplantae</taxon>
        <taxon>Chlorophyta</taxon>
        <taxon>Pyramimonadophyceae</taxon>
        <taxon>Pyramimonadales</taxon>
        <taxon>Pyramimonadaceae</taxon>
        <taxon>Cymbomonas</taxon>
    </lineage>
</organism>
<keyword evidence="7" id="KW-0804">Transcription</keyword>
<keyword evidence="8" id="KW-0539">Nucleus</keyword>
<feature type="compositionally biased region" description="Low complexity" evidence="10">
    <location>
        <begin position="214"/>
        <end position="230"/>
    </location>
</feature>
<dbReference type="GO" id="GO:0005634">
    <property type="term" value="C:nucleus"/>
    <property type="evidence" value="ECO:0007669"/>
    <property type="project" value="UniProtKB-SubCell"/>
</dbReference>
<keyword evidence="4" id="KW-0862">Zinc</keyword>
<keyword evidence="2" id="KW-0479">Metal-binding</keyword>
<evidence type="ECO:0000256" key="2">
    <source>
        <dbReference type="ARBA" id="ARBA00022723"/>
    </source>
</evidence>
<evidence type="ECO:0000256" key="3">
    <source>
        <dbReference type="ARBA" id="ARBA00022737"/>
    </source>
</evidence>
<keyword evidence="13" id="KW-1185">Reference proteome</keyword>
<dbReference type="Pfam" id="PF03106">
    <property type="entry name" value="WRKY"/>
    <property type="match status" value="2"/>
</dbReference>
<feature type="compositionally biased region" description="Low complexity" evidence="10">
    <location>
        <begin position="304"/>
        <end position="331"/>
    </location>
</feature>
<evidence type="ECO:0000313" key="13">
    <source>
        <dbReference type="Proteomes" id="UP001190700"/>
    </source>
</evidence>